<gene>
    <name evidence="2" type="ORF">ISF6_0653</name>
</gene>
<comment type="caution">
    <text evidence="2">The sequence shown here is derived from an EMBL/GenBank/DDBJ whole genome shotgun (WGS) entry which is preliminary data.</text>
</comment>
<dbReference type="AlphaFoldDB" id="A0A0K8NXI7"/>
<proteinExistence type="predicted"/>
<dbReference type="STRING" id="1547922.ISF6_0653"/>
<dbReference type="Proteomes" id="UP000037660">
    <property type="component" value="Unassembled WGS sequence"/>
</dbReference>
<evidence type="ECO:0000256" key="1">
    <source>
        <dbReference type="SAM" id="MobiDB-lite"/>
    </source>
</evidence>
<organism evidence="2 3">
    <name type="scientific">Piscinibacter sakaiensis</name>
    <name type="common">Ideonella sakaiensis</name>
    <dbReference type="NCBI Taxonomy" id="1547922"/>
    <lineage>
        <taxon>Bacteria</taxon>
        <taxon>Pseudomonadati</taxon>
        <taxon>Pseudomonadota</taxon>
        <taxon>Betaproteobacteria</taxon>
        <taxon>Burkholderiales</taxon>
        <taxon>Sphaerotilaceae</taxon>
        <taxon>Piscinibacter</taxon>
    </lineage>
</organism>
<name>A0A0K8NXI7_PISS1</name>
<accession>A0A0K8NXI7</accession>
<reference evidence="3" key="1">
    <citation type="submission" date="2015-07" db="EMBL/GenBank/DDBJ databases">
        <title>Discovery of a poly(ethylene terephthalate assimilation.</title>
        <authorList>
            <person name="Yoshida S."/>
            <person name="Hiraga K."/>
            <person name="Takehana T."/>
            <person name="Taniguchi I."/>
            <person name="Yamaji H."/>
            <person name="Maeda Y."/>
            <person name="Toyohara K."/>
            <person name="Miyamoto K."/>
            <person name="Kimura Y."/>
            <person name="Oda K."/>
        </authorList>
    </citation>
    <scope>NUCLEOTIDE SEQUENCE [LARGE SCALE GENOMIC DNA]</scope>
    <source>
        <strain evidence="3">NBRC 110686 / TISTR 2288 / 201-F6</strain>
    </source>
</reference>
<protein>
    <submittedName>
        <fullName evidence="2">Uncharacterized protein</fullName>
    </submittedName>
</protein>
<feature type="region of interest" description="Disordered" evidence="1">
    <location>
        <begin position="1"/>
        <end position="51"/>
    </location>
</feature>
<dbReference type="EMBL" id="BBYR01000013">
    <property type="protein sequence ID" value="GAP35088.1"/>
    <property type="molecule type" value="Genomic_DNA"/>
</dbReference>
<reference evidence="2 3" key="2">
    <citation type="journal article" date="2016" name="Science">
        <title>A bacterium that degrades and assimilates poly(ethylene terephthalate).</title>
        <authorList>
            <person name="Yoshida S."/>
            <person name="Hiraga K."/>
            <person name="Takehana T."/>
            <person name="Taniguchi I."/>
            <person name="Yamaji H."/>
            <person name="Maeda Y."/>
            <person name="Toyohara K."/>
            <person name="Miyamoto K."/>
            <person name="Kimura Y."/>
            <person name="Oda K."/>
        </authorList>
    </citation>
    <scope>NUCLEOTIDE SEQUENCE [LARGE SCALE GENOMIC DNA]</scope>
    <source>
        <strain evidence="3">NBRC 110686 / TISTR 2288 / 201-F6</strain>
    </source>
</reference>
<sequence>MPTADREPGAPRAPPCPGRTMCRTVQKACNLRRTSPSAPASPRCSGDARTH</sequence>
<evidence type="ECO:0000313" key="2">
    <source>
        <dbReference type="EMBL" id="GAP35088.1"/>
    </source>
</evidence>
<evidence type="ECO:0000313" key="3">
    <source>
        <dbReference type="Proteomes" id="UP000037660"/>
    </source>
</evidence>
<keyword evidence="3" id="KW-1185">Reference proteome</keyword>